<dbReference type="PANTHER" id="PTHR12151:SF25">
    <property type="entry name" value="LINALOOL DEHYDRATASE_ISOMERASE DOMAIN-CONTAINING PROTEIN"/>
    <property type="match status" value="1"/>
</dbReference>
<dbReference type="Pfam" id="PF02630">
    <property type="entry name" value="SCO1-SenC"/>
    <property type="match status" value="1"/>
</dbReference>
<protein>
    <submittedName>
        <fullName evidence="5">Cytochrome oxidase biogenesis protein</fullName>
    </submittedName>
</protein>
<evidence type="ECO:0000256" key="1">
    <source>
        <dbReference type="ARBA" id="ARBA00010996"/>
    </source>
</evidence>
<dbReference type="Gene3D" id="3.40.30.10">
    <property type="entry name" value="Glutaredoxin"/>
    <property type="match status" value="1"/>
</dbReference>
<feature type="binding site" evidence="3">
    <location>
        <position position="78"/>
    </location>
    <ligand>
        <name>Cu cation</name>
        <dbReference type="ChEBI" id="CHEBI:23378"/>
    </ligand>
</feature>
<dbReference type="STRING" id="1238182.C882_3102"/>
<organism evidence="5 6">
    <name type="scientific">Caenispirillum salinarum AK4</name>
    <dbReference type="NCBI Taxonomy" id="1238182"/>
    <lineage>
        <taxon>Bacteria</taxon>
        <taxon>Pseudomonadati</taxon>
        <taxon>Pseudomonadota</taxon>
        <taxon>Alphaproteobacteria</taxon>
        <taxon>Rhodospirillales</taxon>
        <taxon>Novispirillaceae</taxon>
        <taxon>Caenispirillum</taxon>
    </lineage>
</organism>
<dbReference type="SUPFAM" id="SSF52833">
    <property type="entry name" value="Thioredoxin-like"/>
    <property type="match status" value="1"/>
</dbReference>
<keyword evidence="2 3" id="KW-0186">Copper</keyword>
<dbReference type="OrthoDB" id="9790194at2"/>
<evidence type="ECO:0000256" key="2">
    <source>
        <dbReference type="ARBA" id="ARBA00023008"/>
    </source>
</evidence>
<evidence type="ECO:0000256" key="4">
    <source>
        <dbReference type="PIRSR" id="PIRSR603782-2"/>
    </source>
</evidence>
<keyword evidence="3" id="KW-0479">Metal-binding</keyword>
<dbReference type="InterPro" id="IPR003782">
    <property type="entry name" value="SCO1/SenC"/>
</dbReference>
<dbReference type="InterPro" id="IPR036249">
    <property type="entry name" value="Thioredoxin-like_sf"/>
</dbReference>
<sequence>MNMKTVLGIVAALVVVVAVGLGPRLAHWFGVPGASTSETTAAVSIGGPFELVNGAGETVTDQDFRGKWMLVYFGYTFCPDVCPTSLGTVGVALDGLDPAIVEKITPVFITVDPERDTPEAVGKYVAHFHPDMVGLTGSPEQVDAAVKAYRAYYKKQPQDDGPYLMDHSSVTYLMNPEGEFVRHFSHGTTPDAMAEGLREAVGAPGA</sequence>
<dbReference type="FunFam" id="3.40.30.10:FF:000013">
    <property type="entry name" value="Blast:Protein SCO1 homolog, mitochondrial"/>
    <property type="match status" value="1"/>
</dbReference>
<feature type="binding site" evidence="3">
    <location>
        <position position="82"/>
    </location>
    <ligand>
        <name>Cu cation</name>
        <dbReference type="ChEBI" id="CHEBI:23378"/>
    </ligand>
</feature>
<dbReference type="GO" id="GO:0046872">
    <property type="term" value="F:metal ion binding"/>
    <property type="evidence" value="ECO:0007669"/>
    <property type="project" value="UniProtKB-KW"/>
</dbReference>
<reference evidence="5 6" key="1">
    <citation type="journal article" date="2013" name="Genome Announc.">
        <title>Draft Genome Sequence of an Alphaproteobacterium, Caenispirillum salinarum AK4(T), Isolated from a Solar Saltern.</title>
        <authorList>
            <person name="Khatri I."/>
            <person name="Singh A."/>
            <person name="Korpole S."/>
            <person name="Pinnaka A.K."/>
            <person name="Subramanian S."/>
        </authorList>
    </citation>
    <scope>NUCLEOTIDE SEQUENCE [LARGE SCALE GENOMIC DNA]</scope>
    <source>
        <strain evidence="5 6">AK4</strain>
    </source>
</reference>
<dbReference type="RefSeq" id="WP_009539299.1">
    <property type="nucleotide sequence ID" value="NZ_ANHY01000004.1"/>
</dbReference>
<dbReference type="AlphaFoldDB" id="K9HP06"/>
<name>K9HP06_9PROT</name>
<feature type="binding site" evidence="3">
    <location>
        <position position="167"/>
    </location>
    <ligand>
        <name>Cu cation</name>
        <dbReference type="ChEBI" id="CHEBI:23378"/>
    </ligand>
</feature>
<proteinExistence type="inferred from homology"/>
<dbReference type="CDD" id="cd02968">
    <property type="entry name" value="SCO"/>
    <property type="match status" value="1"/>
</dbReference>
<dbReference type="Proteomes" id="UP000009881">
    <property type="component" value="Unassembled WGS sequence"/>
</dbReference>
<dbReference type="eggNOG" id="COG1999">
    <property type="taxonomic scope" value="Bacteria"/>
</dbReference>
<comment type="similarity">
    <text evidence="1">Belongs to the SCO1/2 family.</text>
</comment>
<gene>
    <name evidence="5" type="ORF">C882_3102</name>
</gene>
<keyword evidence="6" id="KW-1185">Reference proteome</keyword>
<accession>K9HP06</accession>
<dbReference type="PATRIC" id="fig|1238182.3.peg.850"/>
<comment type="caution">
    <text evidence="5">The sequence shown here is derived from an EMBL/GenBank/DDBJ whole genome shotgun (WGS) entry which is preliminary data.</text>
</comment>
<evidence type="ECO:0000256" key="3">
    <source>
        <dbReference type="PIRSR" id="PIRSR603782-1"/>
    </source>
</evidence>
<dbReference type="PANTHER" id="PTHR12151">
    <property type="entry name" value="ELECTRON TRANSPORT PROTIN SCO1/SENC FAMILY MEMBER"/>
    <property type="match status" value="1"/>
</dbReference>
<evidence type="ECO:0000313" key="5">
    <source>
        <dbReference type="EMBL" id="EKV32038.1"/>
    </source>
</evidence>
<keyword evidence="4" id="KW-1015">Disulfide bond</keyword>
<evidence type="ECO:0000313" key="6">
    <source>
        <dbReference type="Proteomes" id="UP000009881"/>
    </source>
</evidence>
<dbReference type="EMBL" id="ANHY01000004">
    <property type="protein sequence ID" value="EKV32038.1"/>
    <property type="molecule type" value="Genomic_DNA"/>
</dbReference>
<feature type="disulfide bond" description="Redox-active" evidence="4">
    <location>
        <begin position="78"/>
        <end position="82"/>
    </location>
</feature>